<dbReference type="HOGENOM" id="CLU_028854_0_0_1"/>
<keyword evidence="2" id="KW-0472">Membrane</keyword>
<dbReference type="RefSeq" id="XP_001031827.1">
    <property type="nucleotide sequence ID" value="XM_001031827.1"/>
</dbReference>
<accession>I7MFR8</accession>
<feature type="transmembrane region" description="Helical" evidence="2">
    <location>
        <begin position="216"/>
        <end position="234"/>
    </location>
</feature>
<reference evidence="4" key="1">
    <citation type="journal article" date="2006" name="PLoS Biol.">
        <title>Macronuclear genome sequence of the ciliate Tetrahymena thermophila, a model eukaryote.</title>
        <authorList>
            <person name="Eisen J.A."/>
            <person name="Coyne R.S."/>
            <person name="Wu M."/>
            <person name="Wu D."/>
            <person name="Thiagarajan M."/>
            <person name="Wortman J.R."/>
            <person name="Badger J.H."/>
            <person name="Ren Q."/>
            <person name="Amedeo P."/>
            <person name="Jones K.M."/>
            <person name="Tallon L.J."/>
            <person name="Delcher A.L."/>
            <person name="Salzberg S.L."/>
            <person name="Silva J.C."/>
            <person name="Haas B.J."/>
            <person name="Majoros W.H."/>
            <person name="Farzad M."/>
            <person name="Carlton J.M."/>
            <person name="Smith R.K. Jr."/>
            <person name="Garg J."/>
            <person name="Pearlman R.E."/>
            <person name="Karrer K.M."/>
            <person name="Sun L."/>
            <person name="Manning G."/>
            <person name="Elde N.C."/>
            <person name="Turkewitz A.P."/>
            <person name="Asai D.J."/>
            <person name="Wilkes D.E."/>
            <person name="Wang Y."/>
            <person name="Cai H."/>
            <person name="Collins K."/>
            <person name="Stewart B.A."/>
            <person name="Lee S.R."/>
            <person name="Wilamowska K."/>
            <person name="Weinberg Z."/>
            <person name="Ruzzo W.L."/>
            <person name="Wloga D."/>
            <person name="Gaertig J."/>
            <person name="Frankel J."/>
            <person name="Tsao C.-C."/>
            <person name="Gorovsky M.A."/>
            <person name="Keeling P.J."/>
            <person name="Waller R.F."/>
            <person name="Patron N.J."/>
            <person name="Cherry J.M."/>
            <person name="Stover N.A."/>
            <person name="Krieger C.J."/>
            <person name="del Toro C."/>
            <person name="Ryder H.F."/>
            <person name="Williamson S.C."/>
            <person name="Barbeau R.A."/>
            <person name="Hamilton E.P."/>
            <person name="Orias E."/>
        </authorList>
    </citation>
    <scope>NUCLEOTIDE SEQUENCE [LARGE SCALE GENOMIC DNA]</scope>
    <source>
        <strain evidence="4">SB210</strain>
    </source>
</reference>
<feature type="transmembrane region" description="Helical" evidence="2">
    <location>
        <begin position="255"/>
        <end position="272"/>
    </location>
</feature>
<keyword evidence="2" id="KW-1133">Transmembrane helix</keyword>
<dbReference type="InParanoid" id="I7MFR8"/>
<dbReference type="eggNOG" id="ENOG502R0C9">
    <property type="taxonomic scope" value="Eukaryota"/>
</dbReference>
<feature type="transmembrane region" description="Helical" evidence="2">
    <location>
        <begin position="143"/>
        <end position="163"/>
    </location>
</feature>
<evidence type="ECO:0000313" key="4">
    <source>
        <dbReference type="Proteomes" id="UP000009168"/>
    </source>
</evidence>
<feature type="transmembrane region" description="Helical" evidence="2">
    <location>
        <begin position="278"/>
        <end position="295"/>
    </location>
</feature>
<feature type="transmembrane region" description="Helical" evidence="2">
    <location>
        <begin position="190"/>
        <end position="210"/>
    </location>
</feature>
<evidence type="ECO:0000256" key="1">
    <source>
        <dbReference type="SAM" id="MobiDB-lite"/>
    </source>
</evidence>
<organism evidence="3 4">
    <name type="scientific">Tetrahymena thermophila (strain SB210)</name>
    <dbReference type="NCBI Taxonomy" id="312017"/>
    <lineage>
        <taxon>Eukaryota</taxon>
        <taxon>Sar</taxon>
        <taxon>Alveolata</taxon>
        <taxon>Ciliophora</taxon>
        <taxon>Intramacronucleata</taxon>
        <taxon>Oligohymenophorea</taxon>
        <taxon>Hymenostomatida</taxon>
        <taxon>Tetrahymenina</taxon>
        <taxon>Tetrahymenidae</taxon>
        <taxon>Tetrahymena</taxon>
    </lineage>
</organism>
<feature type="transmembrane region" description="Helical" evidence="2">
    <location>
        <begin position="380"/>
        <end position="401"/>
    </location>
</feature>
<dbReference type="GeneID" id="7840378"/>
<protein>
    <submittedName>
        <fullName evidence="3">Transmembrane protein, putative</fullName>
    </submittedName>
</protein>
<name>I7MFR8_TETTS</name>
<proteinExistence type="predicted"/>
<dbReference type="Proteomes" id="UP000009168">
    <property type="component" value="Unassembled WGS sequence"/>
</dbReference>
<feature type="transmembrane region" description="Helical" evidence="2">
    <location>
        <begin position="307"/>
        <end position="328"/>
    </location>
</feature>
<dbReference type="AlphaFoldDB" id="I7MFR8"/>
<dbReference type="EMBL" id="GG662432">
    <property type="protein sequence ID" value="EAR84164.1"/>
    <property type="molecule type" value="Genomic_DNA"/>
</dbReference>
<dbReference type="KEGG" id="tet:TTHERM_00723490"/>
<feature type="transmembrane region" description="Helical" evidence="2">
    <location>
        <begin position="104"/>
        <end position="123"/>
    </location>
</feature>
<gene>
    <name evidence="3" type="ORF">TTHERM_00723490</name>
</gene>
<sequence>MKENSNQLSYAVNLEQIRKNSEIPKITNAVSRQQQAYPQNNSVSDDEDYEYHGYSQSNRQEQLQFQQQNQGYSWKVDQTRNTNSFFDNRHIASKQIAQQLSRPIPYSTILLTILAVFISGFKGTAFLMIDLKDPEDETQTGGFILRAFWRQILISIFFIPLIYQEYSKEKTEEIEEMRLYQREHIFNKKCLKTIIFCSFVYAVWVGTMAYSVFHTSIANVYIFNNIYPLFLVIYKILSHFTPKEEKVQQQSINKFETFGALLSIGVLVLLVYEDTSVVYPELIALAGALSASIYYSNIQQITCEYPWMLAVFLLSTFTTIFFGIYSLIFEKSTFDMNTNHGLFGVFSVKWIFLNIFISLVTGVVNTKLFSYISQQLKTIYVDIAIMSEAFAAMLLAFIFGYQDFPNLTQLGIYFFYVVALVMLAKGKSEAQIEQISLQDENNIKVNPNIVNGYSNPNTSNRNIGLVSNSRGSYLPPSVFATGAGINQNPNYNSTPNSKGQINLPAYKKNTISQVNEMNMTDFSRQNILNQRSASNVDQYSDSYSKSANIINSQQKFNTYQTDSDHKYHQDNQNYQSLQNVHINVIEEQDEEINDSRYYGQAVNNNLKDQNTIEHSHNLNDSISDFNREFLKNLKNKNYQ</sequence>
<feature type="region of interest" description="Disordered" evidence="1">
    <location>
        <begin position="31"/>
        <end position="50"/>
    </location>
</feature>
<evidence type="ECO:0000256" key="2">
    <source>
        <dbReference type="SAM" id="Phobius"/>
    </source>
</evidence>
<keyword evidence="4" id="KW-1185">Reference proteome</keyword>
<evidence type="ECO:0000313" key="3">
    <source>
        <dbReference type="EMBL" id="EAR84164.1"/>
    </source>
</evidence>
<feature type="transmembrane region" description="Helical" evidence="2">
    <location>
        <begin position="407"/>
        <end position="424"/>
    </location>
</feature>
<feature type="compositionally biased region" description="Polar residues" evidence="1">
    <location>
        <begin position="31"/>
        <end position="43"/>
    </location>
</feature>
<feature type="transmembrane region" description="Helical" evidence="2">
    <location>
        <begin position="348"/>
        <end position="368"/>
    </location>
</feature>
<keyword evidence="2 3" id="KW-0812">Transmembrane</keyword>